<dbReference type="EMBL" id="BMHY01000001">
    <property type="protein sequence ID" value="GGG53523.1"/>
    <property type="molecule type" value="Genomic_DNA"/>
</dbReference>
<reference evidence="2 3" key="1">
    <citation type="journal article" date="2014" name="Int. J. Syst. Evol. Microbiol.">
        <title>Complete genome sequence of Corynebacterium casei LMG S-19264T (=DSM 44701T), isolated from a smear-ripened cheese.</title>
        <authorList>
            <consortium name="US DOE Joint Genome Institute (JGI-PGF)"/>
            <person name="Walter F."/>
            <person name="Albersmeier A."/>
            <person name="Kalinowski J."/>
            <person name="Ruckert C."/>
        </authorList>
    </citation>
    <scope>NUCLEOTIDE SEQUENCE [LARGE SCALE GENOMIC DNA]</scope>
    <source>
        <strain evidence="2 3">CGMCC 1.15286</strain>
    </source>
</reference>
<accession>A0A917LRY6</accession>
<dbReference type="Gene3D" id="3.40.190.10">
    <property type="entry name" value="Periplasmic binding protein-like II"/>
    <property type="match status" value="2"/>
</dbReference>
<comment type="caution">
    <text evidence="2">The sequence shown here is derived from an EMBL/GenBank/DDBJ whole genome shotgun (WGS) entry which is preliminary data.</text>
</comment>
<name>A0A917LRY6_9BACL</name>
<evidence type="ECO:0000313" key="3">
    <source>
        <dbReference type="Proteomes" id="UP000600247"/>
    </source>
</evidence>
<feature type="signal peptide" evidence="1">
    <location>
        <begin position="1"/>
        <end position="21"/>
    </location>
</feature>
<sequence length="551" mass="61397">MRKSMSALLIASLLVAMLAGCANKNNGNANPSASPGTNAESGEGAITLDLYSDRSWYSDWTGAGAKRITTKTGISFNVKKPVQDDGDGKDISLMIASNSLPDLMVVDKENKMLKQLIDGNYLYSMDELIDQYAPNLRKILDEQYGEELLTSFKEKDGKTYKLISGYQTKKYLEEAKANGGLAPVWLPQFVVRKDYYDEIGRPDTSTPDKFLDALQQMAKNHPDKIPYLGDKGQHSKDLGWFLPQFGIEDYYVNGDKVQHKLHNPQYKEMVKFANAMASKGLLTKESFVNTGEVTAQKVAAGSVIVSAQNSAAKNNTPPKDNPNTSFEMLTPFSTYMYPTIPKGWMALVIPKSNKNPERTIKLLEYAASKEGQADFFFGVQGTGKDDFKSLESGPHFYYDKSVPNNYFPEGKPSFTTGFNDELSKDWSGSWKQAGLGEPIMLVANWAVSNTVFWNPQDPDKLAYDKLMSPKMKFFPEFNFTIDSTSELGVIEAKINTLRADYLTKLVFAKSETEFDSIYSEMMGVADNIGLAKLESEYTKQYADNKAKLANQ</sequence>
<dbReference type="PANTHER" id="PTHR43649">
    <property type="entry name" value="ARABINOSE-BINDING PROTEIN-RELATED"/>
    <property type="match status" value="1"/>
</dbReference>
<evidence type="ECO:0008006" key="4">
    <source>
        <dbReference type="Google" id="ProtNLM"/>
    </source>
</evidence>
<dbReference type="InterPro" id="IPR050490">
    <property type="entry name" value="Bact_solute-bd_prot1"/>
</dbReference>
<evidence type="ECO:0000256" key="1">
    <source>
        <dbReference type="SAM" id="SignalP"/>
    </source>
</evidence>
<dbReference type="Proteomes" id="UP000600247">
    <property type="component" value="Unassembled WGS sequence"/>
</dbReference>
<proteinExistence type="predicted"/>
<dbReference type="PANTHER" id="PTHR43649:SF12">
    <property type="entry name" value="DIACETYLCHITOBIOSE BINDING PROTEIN DASA"/>
    <property type="match status" value="1"/>
</dbReference>
<keyword evidence="3" id="KW-1185">Reference proteome</keyword>
<dbReference type="PROSITE" id="PS51257">
    <property type="entry name" value="PROKAR_LIPOPROTEIN"/>
    <property type="match status" value="1"/>
</dbReference>
<dbReference type="InterPro" id="IPR006059">
    <property type="entry name" value="SBP"/>
</dbReference>
<keyword evidence="1" id="KW-0732">Signal</keyword>
<dbReference type="SUPFAM" id="SSF53850">
    <property type="entry name" value="Periplasmic binding protein-like II"/>
    <property type="match status" value="1"/>
</dbReference>
<dbReference type="Pfam" id="PF13416">
    <property type="entry name" value="SBP_bac_8"/>
    <property type="match status" value="1"/>
</dbReference>
<protein>
    <recommendedName>
        <fullName evidence="4">Extracellular solute-binding protein</fullName>
    </recommendedName>
</protein>
<dbReference type="AlphaFoldDB" id="A0A917LRY6"/>
<organism evidence="2 3">
    <name type="scientific">Paenibacillus radicis</name>
    <name type="common">ex Gao et al. 2016</name>
    <dbReference type="NCBI Taxonomy" id="1737354"/>
    <lineage>
        <taxon>Bacteria</taxon>
        <taxon>Bacillati</taxon>
        <taxon>Bacillota</taxon>
        <taxon>Bacilli</taxon>
        <taxon>Bacillales</taxon>
        <taxon>Paenibacillaceae</taxon>
        <taxon>Paenibacillus</taxon>
    </lineage>
</organism>
<gene>
    <name evidence="2" type="ORF">GCM10010918_02750</name>
</gene>
<evidence type="ECO:0000313" key="2">
    <source>
        <dbReference type="EMBL" id="GGG53523.1"/>
    </source>
</evidence>
<dbReference type="RefSeq" id="WP_188887144.1">
    <property type="nucleotide sequence ID" value="NZ_BMHY01000001.1"/>
</dbReference>
<feature type="chain" id="PRO_5039060378" description="Extracellular solute-binding protein" evidence="1">
    <location>
        <begin position="22"/>
        <end position="551"/>
    </location>
</feature>